<dbReference type="STRING" id="303698.A0A1V6U1F4"/>
<dbReference type="CDD" id="cd00067">
    <property type="entry name" value="GAL4"/>
    <property type="match status" value="1"/>
</dbReference>
<evidence type="ECO:0000256" key="4">
    <source>
        <dbReference type="ARBA" id="ARBA00023242"/>
    </source>
</evidence>
<dbReference type="Pfam" id="PF00172">
    <property type="entry name" value="Zn_clus"/>
    <property type="match status" value="1"/>
</dbReference>
<evidence type="ECO:0000313" key="6">
    <source>
        <dbReference type="EMBL" id="OQE32040.1"/>
    </source>
</evidence>
<organism evidence="6 7">
    <name type="scientific">Penicillium steckii</name>
    <dbReference type="NCBI Taxonomy" id="303698"/>
    <lineage>
        <taxon>Eukaryota</taxon>
        <taxon>Fungi</taxon>
        <taxon>Dikarya</taxon>
        <taxon>Ascomycota</taxon>
        <taxon>Pezizomycotina</taxon>
        <taxon>Eurotiomycetes</taxon>
        <taxon>Eurotiomycetidae</taxon>
        <taxon>Eurotiales</taxon>
        <taxon>Aspergillaceae</taxon>
        <taxon>Penicillium</taxon>
    </lineage>
</organism>
<dbReference type="SMART" id="SM00066">
    <property type="entry name" value="GAL4"/>
    <property type="match status" value="1"/>
</dbReference>
<sequence length="306" mass="34011">MSSSGYISQACGECRARKIKCDLQQPSCARCIKSGRRCPGYRDQLSLRFRDESQTVAQRTKATTHSSPSVGRRTQRSLMEEAFENALSMDQLAQLGELFLLPIELFVVGVQDRATCYFFEVFDWIGAPTLVEGSFDYKKDSINAPLGEQALLAGMTAVGKASLANLYHSDVLNQSAIDDYGTALSLVNASLGDSTQVKEDPTLISIFLLSIFEMIVGQEIKSIENWMNHIIGAARLLDTGKRDGFFNTSSPETFYCHLLYVSQSISTYNNYQTFQPDGIDYSRPPRCCFARPDDNNGQSSEFPSEN</sequence>
<comment type="caution">
    <text evidence="6">The sequence shown here is derived from an EMBL/GenBank/DDBJ whole genome shotgun (WGS) entry which is preliminary data.</text>
</comment>
<dbReference type="InterPro" id="IPR001138">
    <property type="entry name" value="Zn2Cys6_DnaBD"/>
</dbReference>
<protein>
    <recommendedName>
        <fullName evidence="5">Zn(2)-C6 fungal-type domain-containing protein</fullName>
    </recommendedName>
</protein>
<dbReference type="AlphaFoldDB" id="A0A1V6U1F4"/>
<dbReference type="GO" id="GO:0003677">
    <property type="term" value="F:DNA binding"/>
    <property type="evidence" value="ECO:0007669"/>
    <property type="project" value="UniProtKB-KW"/>
</dbReference>
<dbReference type="InterPro" id="IPR021858">
    <property type="entry name" value="Fun_TF"/>
</dbReference>
<reference evidence="7" key="1">
    <citation type="journal article" date="2017" name="Nat. Microbiol.">
        <title>Global analysis of biosynthetic gene clusters reveals vast potential of secondary metabolite production in Penicillium species.</title>
        <authorList>
            <person name="Nielsen J.C."/>
            <person name="Grijseels S."/>
            <person name="Prigent S."/>
            <person name="Ji B."/>
            <person name="Dainat J."/>
            <person name="Nielsen K.F."/>
            <person name="Frisvad J.C."/>
            <person name="Workman M."/>
            <person name="Nielsen J."/>
        </authorList>
    </citation>
    <scope>NUCLEOTIDE SEQUENCE [LARGE SCALE GENOMIC DNA]</scope>
    <source>
        <strain evidence="7">IBT 24891</strain>
    </source>
</reference>
<keyword evidence="2" id="KW-0238">DNA-binding</keyword>
<evidence type="ECO:0000256" key="3">
    <source>
        <dbReference type="ARBA" id="ARBA00023163"/>
    </source>
</evidence>
<dbReference type="OrthoDB" id="5429770at2759"/>
<evidence type="ECO:0000313" key="7">
    <source>
        <dbReference type="Proteomes" id="UP000191285"/>
    </source>
</evidence>
<dbReference type="Gene3D" id="4.10.240.10">
    <property type="entry name" value="Zn(2)-C6 fungal-type DNA-binding domain"/>
    <property type="match status" value="1"/>
</dbReference>
<evidence type="ECO:0000256" key="2">
    <source>
        <dbReference type="ARBA" id="ARBA00023125"/>
    </source>
</evidence>
<dbReference type="InterPro" id="IPR036864">
    <property type="entry name" value="Zn2-C6_fun-type_DNA-bd_sf"/>
</dbReference>
<evidence type="ECO:0000259" key="5">
    <source>
        <dbReference type="PROSITE" id="PS50048"/>
    </source>
</evidence>
<dbReference type="PANTHER" id="PTHR38791">
    <property type="entry name" value="ZN(II)2CYS6 TRANSCRIPTION FACTOR (EUROFUNG)-RELATED-RELATED"/>
    <property type="match status" value="1"/>
</dbReference>
<feature type="domain" description="Zn(2)-C6 fungal-type" evidence="5">
    <location>
        <begin position="10"/>
        <end position="38"/>
    </location>
</feature>
<evidence type="ECO:0000256" key="1">
    <source>
        <dbReference type="ARBA" id="ARBA00023015"/>
    </source>
</evidence>
<dbReference type="Proteomes" id="UP000191285">
    <property type="component" value="Unassembled WGS sequence"/>
</dbReference>
<name>A0A1V6U1F4_9EURO</name>
<gene>
    <name evidence="6" type="ORF">PENSTE_c001G04609</name>
</gene>
<dbReference type="GO" id="GO:0000981">
    <property type="term" value="F:DNA-binding transcription factor activity, RNA polymerase II-specific"/>
    <property type="evidence" value="ECO:0007669"/>
    <property type="project" value="InterPro"/>
</dbReference>
<dbReference type="GO" id="GO:0008270">
    <property type="term" value="F:zinc ion binding"/>
    <property type="evidence" value="ECO:0007669"/>
    <property type="project" value="InterPro"/>
</dbReference>
<dbReference type="PROSITE" id="PS00463">
    <property type="entry name" value="ZN2_CY6_FUNGAL_1"/>
    <property type="match status" value="1"/>
</dbReference>
<keyword evidence="3" id="KW-0804">Transcription</keyword>
<dbReference type="EMBL" id="MLKD01000001">
    <property type="protein sequence ID" value="OQE32040.1"/>
    <property type="molecule type" value="Genomic_DNA"/>
</dbReference>
<dbReference type="PANTHER" id="PTHR38791:SF5">
    <property type="entry name" value="TRANSCRIPTION FACTOR DBAG-RELATED"/>
    <property type="match status" value="1"/>
</dbReference>
<dbReference type="InterPro" id="IPR053175">
    <property type="entry name" value="DHMBA_Reg_Transcription_Factor"/>
</dbReference>
<dbReference type="SUPFAM" id="SSF57701">
    <property type="entry name" value="Zn2/Cys6 DNA-binding domain"/>
    <property type="match status" value="1"/>
</dbReference>
<proteinExistence type="predicted"/>
<dbReference type="Pfam" id="PF11951">
    <property type="entry name" value="Fungal_trans_2"/>
    <property type="match status" value="1"/>
</dbReference>
<accession>A0A1V6U1F4</accession>
<keyword evidence="1" id="KW-0805">Transcription regulation</keyword>
<dbReference type="PROSITE" id="PS50048">
    <property type="entry name" value="ZN2_CY6_FUNGAL_2"/>
    <property type="match status" value="1"/>
</dbReference>
<keyword evidence="7" id="KW-1185">Reference proteome</keyword>
<keyword evidence="4" id="KW-0539">Nucleus</keyword>